<keyword evidence="9 11" id="KW-0472">Membrane</keyword>
<evidence type="ECO:0000313" key="14">
    <source>
        <dbReference type="EMBL" id="GIQ68441.1"/>
    </source>
</evidence>
<dbReference type="Pfam" id="PF03717">
    <property type="entry name" value="PBP_dimer"/>
    <property type="match status" value="1"/>
</dbReference>
<evidence type="ECO:0000256" key="8">
    <source>
        <dbReference type="ARBA" id="ARBA00022989"/>
    </source>
</evidence>
<protein>
    <submittedName>
        <fullName evidence="14">Penicillin-binding protein</fullName>
    </submittedName>
</protein>
<proteinExistence type="inferred from homology"/>
<evidence type="ECO:0000256" key="1">
    <source>
        <dbReference type="ARBA" id="ARBA00004167"/>
    </source>
</evidence>
<dbReference type="GO" id="GO:0009252">
    <property type="term" value="P:peptidoglycan biosynthetic process"/>
    <property type="evidence" value="ECO:0007669"/>
    <property type="project" value="UniProtKB-KW"/>
</dbReference>
<keyword evidence="7" id="KW-0573">Peptidoglycan synthesis</keyword>
<feature type="transmembrane region" description="Helical" evidence="11">
    <location>
        <begin position="20"/>
        <end position="44"/>
    </location>
</feature>
<dbReference type="InterPro" id="IPR005311">
    <property type="entry name" value="PBP_dimer"/>
</dbReference>
<dbReference type="AlphaFoldDB" id="A0A8J4H2T1"/>
<keyword evidence="4" id="KW-1003">Cell membrane</keyword>
<keyword evidence="5 11" id="KW-0812">Transmembrane</keyword>
<comment type="caution">
    <text evidence="14">The sequence shown here is derived from an EMBL/GenBank/DDBJ whole genome shotgun (WGS) entry which is preliminary data.</text>
</comment>
<evidence type="ECO:0000256" key="5">
    <source>
        <dbReference type="ARBA" id="ARBA00022692"/>
    </source>
</evidence>
<dbReference type="Gene3D" id="3.90.1310.10">
    <property type="entry name" value="Penicillin-binding protein 2a (Domain 2)"/>
    <property type="match status" value="1"/>
</dbReference>
<dbReference type="GO" id="GO:0071972">
    <property type="term" value="F:peptidoglycan L,D-transpeptidase activity"/>
    <property type="evidence" value="ECO:0007669"/>
    <property type="project" value="TreeGrafter"/>
</dbReference>
<dbReference type="GO" id="GO:0008360">
    <property type="term" value="P:regulation of cell shape"/>
    <property type="evidence" value="ECO:0007669"/>
    <property type="project" value="UniProtKB-KW"/>
</dbReference>
<keyword evidence="6" id="KW-0133">Cell shape</keyword>
<dbReference type="GO" id="GO:0008658">
    <property type="term" value="F:penicillin binding"/>
    <property type="evidence" value="ECO:0007669"/>
    <property type="project" value="InterPro"/>
</dbReference>
<keyword evidence="10" id="KW-0961">Cell wall biogenesis/degradation</keyword>
<organism evidence="14 15">
    <name type="scientific">Xylanibacillus composti</name>
    <dbReference type="NCBI Taxonomy" id="1572762"/>
    <lineage>
        <taxon>Bacteria</taxon>
        <taxon>Bacillati</taxon>
        <taxon>Bacillota</taxon>
        <taxon>Bacilli</taxon>
        <taxon>Bacillales</taxon>
        <taxon>Paenibacillaceae</taxon>
        <taxon>Xylanibacillus</taxon>
    </lineage>
</organism>
<reference evidence="14" key="1">
    <citation type="submission" date="2021-04" db="EMBL/GenBank/DDBJ databases">
        <title>Draft genome sequence of Xylanibacillus composti strain K13.</title>
        <authorList>
            <person name="Uke A."/>
            <person name="Chhe C."/>
            <person name="Baramee S."/>
            <person name="Kosugi A."/>
        </authorList>
    </citation>
    <scope>NUCLEOTIDE SEQUENCE</scope>
    <source>
        <strain evidence="14">K13</strain>
    </source>
</reference>
<dbReference type="Gene3D" id="3.40.710.10">
    <property type="entry name" value="DD-peptidase/beta-lactamase superfamily"/>
    <property type="match status" value="1"/>
</dbReference>
<evidence type="ECO:0000256" key="6">
    <source>
        <dbReference type="ARBA" id="ARBA00022960"/>
    </source>
</evidence>
<dbReference type="PANTHER" id="PTHR30627">
    <property type="entry name" value="PEPTIDOGLYCAN D,D-TRANSPEPTIDASE"/>
    <property type="match status" value="1"/>
</dbReference>
<evidence type="ECO:0000256" key="10">
    <source>
        <dbReference type="ARBA" id="ARBA00023316"/>
    </source>
</evidence>
<evidence type="ECO:0000256" key="3">
    <source>
        <dbReference type="ARBA" id="ARBA00007171"/>
    </source>
</evidence>
<dbReference type="RefSeq" id="WP_244865032.1">
    <property type="nucleotide sequence ID" value="NZ_BOVK01000015.1"/>
</dbReference>
<evidence type="ECO:0000256" key="2">
    <source>
        <dbReference type="ARBA" id="ARBA00004236"/>
    </source>
</evidence>
<dbReference type="EMBL" id="BOVK01000015">
    <property type="protein sequence ID" value="GIQ68441.1"/>
    <property type="molecule type" value="Genomic_DNA"/>
</dbReference>
<dbReference type="Proteomes" id="UP000677918">
    <property type="component" value="Unassembled WGS sequence"/>
</dbReference>
<evidence type="ECO:0000313" key="15">
    <source>
        <dbReference type="Proteomes" id="UP000677918"/>
    </source>
</evidence>
<dbReference type="InterPro" id="IPR012338">
    <property type="entry name" value="Beta-lactam/transpept-like"/>
</dbReference>
<keyword evidence="15" id="KW-1185">Reference proteome</keyword>
<evidence type="ECO:0000256" key="4">
    <source>
        <dbReference type="ARBA" id="ARBA00022475"/>
    </source>
</evidence>
<accession>A0A8J4H2T1</accession>
<dbReference type="InterPro" id="IPR036138">
    <property type="entry name" value="PBP_dimer_sf"/>
</dbReference>
<gene>
    <name evidence="14" type="ORF">XYCOK13_12650</name>
</gene>
<dbReference type="InterPro" id="IPR001460">
    <property type="entry name" value="PCN-bd_Tpept"/>
</dbReference>
<comment type="subcellular location">
    <subcellularLocation>
        <location evidence="2">Cell membrane</location>
    </subcellularLocation>
    <subcellularLocation>
        <location evidence="1">Membrane</location>
        <topology evidence="1">Single-pass membrane protein</topology>
    </subcellularLocation>
</comment>
<dbReference type="SUPFAM" id="SSF56601">
    <property type="entry name" value="beta-lactamase/transpeptidase-like"/>
    <property type="match status" value="1"/>
</dbReference>
<name>A0A8J4H2T1_9BACL</name>
<evidence type="ECO:0000256" key="9">
    <source>
        <dbReference type="ARBA" id="ARBA00023136"/>
    </source>
</evidence>
<feature type="domain" description="Penicillin-binding protein transpeptidase" evidence="12">
    <location>
        <begin position="342"/>
        <end position="673"/>
    </location>
</feature>
<dbReference type="GO" id="GO:0071555">
    <property type="term" value="P:cell wall organization"/>
    <property type="evidence" value="ECO:0007669"/>
    <property type="project" value="UniProtKB-KW"/>
</dbReference>
<evidence type="ECO:0000259" key="13">
    <source>
        <dbReference type="Pfam" id="PF03717"/>
    </source>
</evidence>
<dbReference type="GO" id="GO:0005886">
    <property type="term" value="C:plasma membrane"/>
    <property type="evidence" value="ECO:0007669"/>
    <property type="project" value="UniProtKB-SubCell"/>
</dbReference>
<feature type="domain" description="Penicillin-binding protein dimerisation" evidence="13">
    <location>
        <begin position="66"/>
        <end position="276"/>
    </location>
</feature>
<dbReference type="PANTHER" id="PTHR30627:SF2">
    <property type="entry name" value="PEPTIDOGLYCAN D,D-TRANSPEPTIDASE MRDA"/>
    <property type="match status" value="1"/>
</dbReference>
<evidence type="ECO:0000259" key="12">
    <source>
        <dbReference type="Pfam" id="PF00905"/>
    </source>
</evidence>
<sequence length="698" mass="77586">MTKQQERDPQKQEIIRQRHFAFRLNVFFFCIFVLFSVLIVRLAFLQFVEGEELRALKDRKTTRSTPIPPIRGNIYDRNGFPIAQSVSTQSLYYRVQQGQNQDEVIALANRLANLFASVKESNPKTKTMTAEQIIEAMDVNFDINKQPRTPVIRYSEPRRIKTDLTKEEIAYLVEHRDEFSDLEIMEESVREYAEITDGPPGPDGSVQEEHIAVQLVGYLKEYRGARDLEFYKNNSSGYLETETVGVDGLELMYQERLRGQNGAKIYQINAAGKIVPGEVEVIQPIKGDNLYLTIDAEVQLATQRAIVENLDRLKNDPVFRSVNKTGTKAMAGYAVAMEVAGEDAGKVVAMASYPDYDPEVWRGGRISQSDLDEIQLFMRNGTIWNNWAPVHDDTERGRHPGSLVYLGSTMKPLTILVGLNEGLIKPNTVFNDRGRYEFGRDGSSIRNSDGRAQGNLTPASSLVRSSNVYMAATVGEPLFRKYGRSQVLDVWDSYMEQFGLGVRTGSGLPGEIAGTKDYMDVDAMGSELASMVFSSFGQGGRYTALQLAQYTGVLATEGKRLRPFFVNEVRSADSELLERPGPDILNEVDMPQEYWDVVKEGMMGVRMQGFEGFPYPVASKTGTSEQSVAGATVENAVYIAYAPADKPKLAVAVVVPGGGYGSYGAAPIARRIFDAYDKVYGLYDKDPDAPAGNESAAP</sequence>
<dbReference type="SUPFAM" id="SSF56519">
    <property type="entry name" value="Penicillin binding protein dimerisation domain"/>
    <property type="match status" value="1"/>
</dbReference>
<keyword evidence="8 11" id="KW-1133">Transmembrane helix</keyword>
<dbReference type="Pfam" id="PF00905">
    <property type="entry name" value="Transpeptidase"/>
    <property type="match status" value="1"/>
</dbReference>
<dbReference type="InterPro" id="IPR050515">
    <property type="entry name" value="Beta-lactam/transpept"/>
</dbReference>
<comment type="similarity">
    <text evidence="3">Belongs to the transpeptidase family.</text>
</comment>
<evidence type="ECO:0000256" key="11">
    <source>
        <dbReference type="SAM" id="Phobius"/>
    </source>
</evidence>
<evidence type="ECO:0000256" key="7">
    <source>
        <dbReference type="ARBA" id="ARBA00022984"/>
    </source>
</evidence>